<dbReference type="Gene3D" id="1.20.1740.10">
    <property type="entry name" value="Amino acid/polyamine transporter I"/>
    <property type="match status" value="1"/>
</dbReference>
<keyword evidence="7 8" id="KW-0472">Membrane</keyword>
<organism evidence="9 10">
    <name type="scientific">Thermovenabulum gondwanense</name>
    <dbReference type="NCBI Taxonomy" id="520767"/>
    <lineage>
        <taxon>Bacteria</taxon>
        <taxon>Bacillati</taxon>
        <taxon>Bacillota</taxon>
        <taxon>Clostridia</taxon>
        <taxon>Thermosediminibacterales</taxon>
        <taxon>Thermosediminibacteraceae</taxon>
        <taxon>Thermovenabulum</taxon>
    </lineage>
</organism>
<evidence type="ECO:0000256" key="4">
    <source>
        <dbReference type="ARBA" id="ARBA00022544"/>
    </source>
</evidence>
<comment type="subcellular location">
    <subcellularLocation>
        <location evidence="1">Membrane</location>
        <topology evidence="1">Multi-pass membrane protein</topology>
    </subcellularLocation>
</comment>
<comment type="similarity">
    <text evidence="2">Belongs to the amino acid-polyamine-organocation (APC) superfamily. Spore germination protein (SGP) (TC 2.A.3.9) family.</text>
</comment>
<dbReference type="Proteomes" id="UP000075737">
    <property type="component" value="Unassembled WGS sequence"/>
</dbReference>
<evidence type="ECO:0000256" key="1">
    <source>
        <dbReference type="ARBA" id="ARBA00004141"/>
    </source>
</evidence>
<feature type="transmembrane region" description="Helical" evidence="8">
    <location>
        <begin position="219"/>
        <end position="239"/>
    </location>
</feature>
<feature type="transmembrane region" description="Helical" evidence="8">
    <location>
        <begin position="337"/>
        <end position="356"/>
    </location>
</feature>
<dbReference type="RefSeq" id="WP_068748446.1">
    <property type="nucleotide sequence ID" value="NZ_LOHZ01000030.1"/>
</dbReference>
<keyword evidence="3" id="KW-0813">Transport</keyword>
<evidence type="ECO:0000256" key="7">
    <source>
        <dbReference type="ARBA" id="ARBA00023136"/>
    </source>
</evidence>
<evidence type="ECO:0000256" key="8">
    <source>
        <dbReference type="SAM" id="Phobius"/>
    </source>
</evidence>
<comment type="caution">
    <text evidence="9">The sequence shown here is derived from an EMBL/GenBank/DDBJ whole genome shotgun (WGS) entry which is preliminary data.</text>
</comment>
<dbReference type="Pfam" id="PF03845">
    <property type="entry name" value="Spore_permease"/>
    <property type="match status" value="1"/>
</dbReference>
<evidence type="ECO:0000313" key="10">
    <source>
        <dbReference type="Proteomes" id="UP000075737"/>
    </source>
</evidence>
<reference evidence="9 10" key="1">
    <citation type="submission" date="2015-12" db="EMBL/GenBank/DDBJ databases">
        <title>Draft genome of Thermovenabulum gondwanense isolated from a red thermophilic microbial mat colonisisng an outflow channel of a bore well.</title>
        <authorList>
            <person name="Patel B.K."/>
        </authorList>
    </citation>
    <scope>NUCLEOTIDE SEQUENCE [LARGE SCALE GENOMIC DNA]</scope>
    <source>
        <strain evidence="9 10">R270</strain>
    </source>
</reference>
<feature type="transmembrane region" description="Helical" evidence="8">
    <location>
        <begin position="42"/>
        <end position="65"/>
    </location>
</feature>
<dbReference type="STRING" id="520767.ATZ99_13270"/>
<dbReference type="PANTHER" id="PTHR34975:SF2">
    <property type="entry name" value="SPORE GERMINATION PROTEIN A2"/>
    <property type="match status" value="1"/>
</dbReference>
<evidence type="ECO:0000313" key="9">
    <source>
        <dbReference type="EMBL" id="KYO66135.1"/>
    </source>
</evidence>
<keyword evidence="6 8" id="KW-1133">Transmembrane helix</keyword>
<feature type="transmembrane region" description="Helical" evidence="8">
    <location>
        <begin position="270"/>
        <end position="294"/>
    </location>
</feature>
<dbReference type="AlphaFoldDB" id="A0A162MI79"/>
<feature type="transmembrane region" description="Helical" evidence="8">
    <location>
        <begin position="12"/>
        <end position="30"/>
    </location>
</feature>
<keyword evidence="4" id="KW-0309">Germination</keyword>
<dbReference type="EMBL" id="LOHZ01000030">
    <property type="protein sequence ID" value="KYO66135.1"/>
    <property type="molecule type" value="Genomic_DNA"/>
</dbReference>
<gene>
    <name evidence="9" type="primary">yndE_1</name>
    <name evidence="9" type="ORF">ATZ99_13270</name>
</gene>
<evidence type="ECO:0000256" key="5">
    <source>
        <dbReference type="ARBA" id="ARBA00022692"/>
    </source>
</evidence>
<evidence type="ECO:0000256" key="6">
    <source>
        <dbReference type="ARBA" id="ARBA00022989"/>
    </source>
</evidence>
<name>A0A162MI79_9FIRM</name>
<dbReference type="GO" id="GO:0016020">
    <property type="term" value="C:membrane"/>
    <property type="evidence" value="ECO:0007669"/>
    <property type="project" value="UniProtKB-SubCell"/>
</dbReference>
<feature type="transmembrane region" description="Helical" evidence="8">
    <location>
        <begin position="145"/>
        <end position="167"/>
    </location>
</feature>
<accession>A0A162MI79</accession>
<evidence type="ECO:0000256" key="3">
    <source>
        <dbReference type="ARBA" id="ARBA00022448"/>
    </source>
</evidence>
<keyword evidence="10" id="KW-1185">Reference proteome</keyword>
<dbReference type="NCBIfam" id="TIGR00912">
    <property type="entry name" value="2A0309"/>
    <property type="match status" value="1"/>
</dbReference>
<feature type="transmembrane region" description="Helical" evidence="8">
    <location>
        <begin position="306"/>
        <end position="325"/>
    </location>
</feature>
<feature type="transmembrane region" description="Helical" evidence="8">
    <location>
        <begin position="187"/>
        <end position="207"/>
    </location>
</feature>
<dbReference type="InterPro" id="IPR004761">
    <property type="entry name" value="Spore_GerAB"/>
</dbReference>
<proteinExistence type="inferred from homology"/>
<dbReference type="PANTHER" id="PTHR34975">
    <property type="entry name" value="SPORE GERMINATION PROTEIN A2"/>
    <property type="match status" value="1"/>
</dbReference>
<feature type="transmembrane region" description="Helical" evidence="8">
    <location>
        <begin position="77"/>
        <end position="101"/>
    </location>
</feature>
<keyword evidence="5 8" id="KW-0812">Transmembrane</keyword>
<sequence>MLMDNDKISTRQAIVFLISIAIGAGILSLPRQVDEMAGQDGWISIILGGIITLIGGLIVAALVARQKEDAVKISEKLAGRFITGVIGVFYIIYFLMTSAVVNQTSAEVINQFLLEHTPKGFTIFSILLLGFYAVRVGIEPTVRAVMVLFPIAMFAFALIVFTCLSRAKIDEILPVMTTPFKNIFSASLQTLFALEGFEVLLFLAPYLRKPEKAKIIVTLYSAVTTLFYLFITVVTFMVLGKNETKFFVWPVFMMIKGITAPGEVFERLDAFAITIWVVQIFTTLVGYYFSTAIIVKSLFNLKEESYLSAVFLPLFYFAANLPNNFAENKDLAGYVNYLIYPAAFFIPAFLLLLSFLKKAGGKS</sequence>
<protein>
    <submittedName>
        <fullName evidence="9">Spore germination protein YndE</fullName>
    </submittedName>
</protein>
<feature type="transmembrane region" description="Helical" evidence="8">
    <location>
        <begin position="121"/>
        <end position="138"/>
    </location>
</feature>
<evidence type="ECO:0000256" key="2">
    <source>
        <dbReference type="ARBA" id="ARBA00007998"/>
    </source>
</evidence>
<dbReference type="GO" id="GO:0009847">
    <property type="term" value="P:spore germination"/>
    <property type="evidence" value="ECO:0007669"/>
    <property type="project" value="InterPro"/>
</dbReference>